<dbReference type="Pfam" id="PF00107">
    <property type="entry name" value="ADH_zinc_N"/>
    <property type="match status" value="1"/>
</dbReference>
<dbReference type="Pfam" id="PF08240">
    <property type="entry name" value="ADH_N"/>
    <property type="match status" value="1"/>
</dbReference>
<evidence type="ECO:0000256" key="1">
    <source>
        <dbReference type="ARBA" id="ARBA00022857"/>
    </source>
</evidence>
<dbReference type="Gene3D" id="3.90.180.10">
    <property type="entry name" value="Medium-chain alcohol dehydrogenases, catalytic domain"/>
    <property type="match status" value="1"/>
</dbReference>
<evidence type="ECO:0000313" key="5">
    <source>
        <dbReference type="Proteomes" id="UP001352263"/>
    </source>
</evidence>
<gene>
    <name evidence="4" type="ORF">RY831_26230</name>
</gene>
<dbReference type="PROSITE" id="PS01162">
    <property type="entry name" value="QOR_ZETA_CRYSTAL"/>
    <property type="match status" value="1"/>
</dbReference>
<evidence type="ECO:0000313" key="4">
    <source>
        <dbReference type="EMBL" id="MEC4722670.1"/>
    </source>
</evidence>
<sequence>MQQQRVRIYENGAPSVMKYETSAAIAGGPGNGQVKLVHEAIGVNFVDTLFRSGAFGVSLPFDMGVEGAGVVESVGDGVQGWKSGDRAAYFFTPGAYSNMRLIDAGVLVKLPDDIASDVAASLLTKGLTAWMLIKRVHVVKPGDIVLVHGAAGGVGSLVAQWAKSLGATVIATVGSPSKAQGVRNRGIDHVLVTDDPEFLETVNAITGGRGVDAVYEFVGKATFALSAAVLRSGGTLAHVGNASGAPAADDKAGLPGRGIRYVQPATSQYVGERSSLDEASTDVFAAYRAGVFGTIEPTRYALSDVVRAHEDIASRSLVGPAILIP</sequence>
<comment type="caution">
    <text evidence="4">The sequence shown here is derived from an EMBL/GenBank/DDBJ whole genome shotgun (WGS) entry which is preliminary data.</text>
</comment>
<dbReference type="SUPFAM" id="SSF50129">
    <property type="entry name" value="GroES-like"/>
    <property type="match status" value="1"/>
</dbReference>
<reference evidence="4 5" key="1">
    <citation type="submission" date="2023-10" db="EMBL/GenBank/DDBJ databases">
        <title>Noviherbaspirillum sp. CPCC 100848 genome assembly.</title>
        <authorList>
            <person name="Li X.Y."/>
            <person name="Fang X.M."/>
        </authorList>
    </citation>
    <scope>NUCLEOTIDE SEQUENCE [LARGE SCALE GENOMIC DNA]</scope>
    <source>
        <strain evidence="4 5">CPCC 100848</strain>
    </source>
</reference>
<dbReference type="InterPro" id="IPR013154">
    <property type="entry name" value="ADH-like_N"/>
</dbReference>
<keyword evidence="2" id="KW-0560">Oxidoreductase</keyword>
<keyword evidence="1" id="KW-0521">NADP</keyword>
<proteinExistence type="predicted"/>
<dbReference type="SUPFAM" id="SSF51735">
    <property type="entry name" value="NAD(P)-binding Rossmann-fold domains"/>
    <property type="match status" value="1"/>
</dbReference>
<evidence type="ECO:0000256" key="2">
    <source>
        <dbReference type="ARBA" id="ARBA00023002"/>
    </source>
</evidence>
<keyword evidence="5" id="KW-1185">Reference proteome</keyword>
<dbReference type="Proteomes" id="UP001352263">
    <property type="component" value="Unassembled WGS sequence"/>
</dbReference>
<accession>A0ABU6JGM1</accession>
<dbReference type="InterPro" id="IPR011032">
    <property type="entry name" value="GroES-like_sf"/>
</dbReference>
<dbReference type="InterPro" id="IPR036291">
    <property type="entry name" value="NAD(P)-bd_dom_sf"/>
</dbReference>
<protein>
    <submittedName>
        <fullName evidence="4">Quinone oxidoreductase</fullName>
    </submittedName>
</protein>
<evidence type="ECO:0000259" key="3">
    <source>
        <dbReference type="SMART" id="SM00829"/>
    </source>
</evidence>
<dbReference type="InterPro" id="IPR047618">
    <property type="entry name" value="QOR-like"/>
</dbReference>
<dbReference type="EMBL" id="JAWIIV010000034">
    <property type="protein sequence ID" value="MEC4722670.1"/>
    <property type="molecule type" value="Genomic_DNA"/>
</dbReference>
<organism evidence="4 5">
    <name type="scientific">Noviherbaspirillum album</name>
    <dbReference type="NCBI Taxonomy" id="3080276"/>
    <lineage>
        <taxon>Bacteria</taxon>
        <taxon>Pseudomonadati</taxon>
        <taxon>Pseudomonadota</taxon>
        <taxon>Betaproteobacteria</taxon>
        <taxon>Burkholderiales</taxon>
        <taxon>Oxalobacteraceae</taxon>
        <taxon>Noviherbaspirillum</taxon>
    </lineage>
</organism>
<feature type="domain" description="Enoyl reductase (ER)" evidence="3">
    <location>
        <begin position="12"/>
        <end position="323"/>
    </location>
</feature>
<dbReference type="RefSeq" id="WP_326509339.1">
    <property type="nucleotide sequence ID" value="NZ_JAWIIV010000034.1"/>
</dbReference>
<dbReference type="PANTHER" id="PTHR48106">
    <property type="entry name" value="QUINONE OXIDOREDUCTASE PIG3-RELATED"/>
    <property type="match status" value="1"/>
</dbReference>
<dbReference type="InterPro" id="IPR013149">
    <property type="entry name" value="ADH-like_C"/>
</dbReference>
<dbReference type="InterPro" id="IPR002364">
    <property type="entry name" value="Quin_OxRdtase/zeta-crystal_CS"/>
</dbReference>
<dbReference type="CDD" id="cd05286">
    <property type="entry name" value="QOR2"/>
    <property type="match status" value="1"/>
</dbReference>
<dbReference type="PANTHER" id="PTHR48106:SF13">
    <property type="entry name" value="QUINONE OXIDOREDUCTASE-RELATED"/>
    <property type="match status" value="1"/>
</dbReference>
<name>A0ABU6JGM1_9BURK</name>
<dbReference type="InterPro" id="IPR020843">
    <property type="entry name" value="ER"/>
</dbReference>
<dbReference type="Gene3D" id="3.40.50.720">
    <property type="entry name" value="NAD(P)-binding Rossmann-like Domain"/>
    <property type="match status" value="1"/>
</dbReference>
<dbReference type="SMART" id="SM00829">
    <property type="entry name" value="PKS_ER"/>
    <property type="match status" value="1"/>
</dbReference>